<protein>
    <recommendedName>
        <fullName evidence="4">DKNYY family protein</fullName>
    </recommendedName>
</protein>
<name>A0ABW5ZD50_9FLAO</name>
<keyword evidence="1" id="KW-0812">Transmembrane</keyword>
<evidence type="ECO:0000313" key="3">
    <source>
        <dbReference type="Proteomes" id="UP001597549"/>
    </source>
</evidence>
<evidence type="ECO:0000256" key="1">
    <source>
        <dbReference type="SAM" id="Phobius"/>
    </source>
</evidence>
<organism evidence="2 3">
    <name type="scientific">Flavobacterium ardleyense</name>
    <dbReference type="NCBI Taxonomy" id="2038737"/>
    <lineage>
        <taxon>Bacteria</taxon>
        <taxon>Pseudomonadati</taxon>
        <taxon>Bacteroidota</taxon>
        <taxon>Flavobacteriia</taxon>
        <taxon>Flavobacteriales</taxon>
        <taxon>Flavobacteriaceae</taxon>
        <taxon>Flavobacterium</taxon>
    </lineage>
</organism>
<dbReference type="Proteomes" id="UP001597549">
    <property type="component" value="Unassembled WGS sequence"/>
</dbReference>
<sequence>MSNNQIMLLIAGIILLTIINFIFHAFDYDASLKNQMHDVKLPESYKNYQPLEKTEKIKFGNQEMEVLFESDKELIHFISSNNEVIIKEGGSIHTLHKINRVGELVDKTILFRDFSTKSQEFVCGDYIINSYGAYYKNWILDGDSSEIPMIVHNKDNTWTHNEKYKLLNFVLKHCSYYDYQNALENTSTIAYFYEDKWQLLYVYIKDSYKYFLRKGKLEYDTSLFSNPPNNIKPVYYQREEYVKSRSSNGNNASYSWSGRLYATLLVDEDVLNFSMALSIPDLGTGSGLYKIHKEDIRNTKESVYEQIKPYVYCADARLEFKMFSYNSNAGNKYGFTNIGQKIYKIKKITNDTISQKTV</sequence>
<keyword evidence="1" id="KW-0472">Membrane</keyword>
<comment type="caution">
    <text evidence="2">The sequence shown here is derived from an EMBL/GenBank/DDBJ whole genome shotgun (WGS) entry which is preliminary data.</text>
</comment>
<feature type="transmembrane region" description="Helical" evidence="1">
    <location>
        <begin position="6"/>
        <end position="26"/>
    </location>
</feature>
<evidence type="ECO:0008006" key="4">
    <source>
        <dbReference type="Google" id="ProtNLM"/>
    </source>
</evidence>
<dbReference type="RefSeq" id="WP_379808482.1">
    <property type="nucleotide sequence ID" value="NZ_JBHUOL010000021.1"/>
</dbReference>
<dbReference type="EMBL" id="JBHUOL010000021">
    <property type="protein sequence ID" value="MFD2909707.1"/>
    <property type="molecule type" value="Genomic_DNA"/>
</dbReference>
<accession>A0ABW5ZD50</accession>
<gene>
    <name evidence="2" type="ORF">ACFSX9_13295</name>
</gene>
<reference evidence="3" key="1">
    <citation type="journal article" date="2019" name="Int. J. Syst. Evol. Microbiol.">
        <title>The Global Catalogue of Microorganisms (GCM) 10K type strain sequencing project: providing services to taxonomists for standard genome sequencing and annotation.</title>
        <authorList>
            <consortium name="The Broad Institute Genomics Platform"/>
            <consortium name="The Broad Institute Genome Sequencing Center for Infectious Disease"/>
            <person name="Wu L."/>
            <person name="Ma J."/>
        </authorList>
    </citation>
    <scope>NUCLEOTIDE SEQUENCE [LARGE SCALE GENOMIC DNA]</scope>
    <source>
        <strain evidence="3">KCTC 52644</strain>
    </source>
</reference>
<keyword evidence="1" id="KW-1133">Transmembrane helix</keyword>
<evidence type="ECO:0000313" key="2">
    <source>
        <dbReference type="EMBL" id="MFD2909707.1"/>
    </source>
</evidence>
<keyword evidence="3" id="KW-1185">Reference proteome</keyword>
<proteinExistence type="predicted"/>